<reference evidence="3" key="2">
    <citation type="submission" date="2012-08" db="EMBL/GenBank/DDBJ databases">
        <title>Genome sequence of Kazachstania naganishii.</title>
        <authorList>
            <person name="Gordon J.L."/>
            <person name="Armisen D."/>
            <person name="Proux-Wera E."/>
            <person name="OhEigeartaigh S.S."/>
            <person name="Byrne K.P."/>
            <person name="Wolfe K.H."/>
        </authorList>
    </citation>
    <scope>NUCLEOTIDE SEQUENCE [LARGE SCALE GENOMIC DNA]</scope>
    <source>
        <strain evidence="3">ATCC MYA-139 / BCRC 22969 / CBS 8797 / CCRC 22969 / KCTC 17520 / NBRC 10181 / NCYC 3082</strain>
    </source>
</reference>
<name>J7S400_HUIN7</name>
<organism evidence="2 3">
    <name type="scientific">Huiozyma naganishii (strain ATCC MYA-139 / BCRC 22969 / CBS 8797 / KCTC 17520 / NBRC 10181 / NCYC 3082 / Yp74L-3)</name>
    <name type="common">Yeast</name>
    <name type="synonym">Kazachstania naganishii</name>
    <dbReference type="NCBI Taxonomy" id="1071383"/>
    <lineage>
        <taxon>Eukaryota</taxon>
        <taxon>Fungi</taxon>
        <taxon>Dikarya</taxon>
        <taxon>Ascomycota</taxon>
        <taxon>Saccharomycotina</taxon>
        <taxon>Saccharomycetes</taxon>
        <taxon>Saccharomycetales</taxon>
        <taxon>Saccharomycetaceae</taxon>
        <taxon>Huiozyma</taxon>
    </lineage>
</organism>
<dbReference type="HOGENOM" id="CLU_790028_0_0_1"/>
<proteinExistence type="predicted"/>
<feature type="compositionally biased region" description="Low complexity" evidence="1">
    <location>
        <begin position="181"/>
        <end position="203"/>
    </location>
</feature>
<evidence type="ECO:0000313" key="2">
    <source>
        <dbReference type="EMBL" id="CCK68979.1"/>
    </source>
</evidence>
<dbReference type="AlphaFoldDB" id="J7S400"/>
<protein>
    <submittedName>
        <fullName evidence="2">Uncharacterized protein</fullName>
    </submittedName>
</protein>
<reference evidence="2 3" key="1">
    <citation type="journal article" date="2011" name="Proc. Natl. Acad. Sci. U.S.A.">
        <title>Evolutionary erosion of yeast sex chromosomes by mating-type switching accidents.</title>
        <authorList>
            <person name="Gordon J.L."/>
            <person name="Armisen D."/>
            <person name="Proux-Wera E."/>
            <person name="Oheigeartaigh S.S."/>
            <person name="Byrne K.P."/>
            <person name="Wolfe K.H."/>
        </authorList>
    </citation>
    <scope>NUCLEOTIDE SEQUENCE [LARGE SCALE GENOMIC DNA]</scope>
    <source>
        <strain evidence="3">ATCC MYA-139 / BCRC 22969 / CBS 8797 / CCRC 22969 / KCTC 17520 / NBRC 10181 / NCYC 3082</strain>
    </source>
</reference>
<evidence type="ECO:0000313" key="3">
    <source>
        <dbReference type="Proteomes" id="UP000006310"/>
    </source>
</evidence>
<dbReference type="EMBL" id="HE978315">
    <property type="protein sequence ID" value="CCK68979.1"/>
    <property type="molecule type" value="Genomic_DNA"/>
</dbReference>
<dbReference type="KEGG" id="kng:KNAG_0B05460"/>
<dbReference type="GeneID" id="34524629"/>
<dbReference type="RefSeq" id="XP_022463225.1">
    <property type="nucleotide sequence ID" value="XM_022606539.1"/>
</dbReference>
<keyword evidence="3" id="KW-1185">Reference proteome</keyword>
<feature type="compositionally biased region" description="Polar residues" evidence="1">
    <location>
        <begin position="124"/>
        <end position="163"/>
    </location>
</feature>
<feature type="region of interest" description="Disordered" evidence="1">
    <location>
        <begin position="123"/>
        <end position="208"/>
    </location>
</feature>
<gene>
    <name evidence="2" type="primary">KNAG0B05460</name>
    <name evidence="2" type="ordered locus">KNAG_0B05460</name>
</gene>
<evidence type="ECO:0000256" key="1">
    <source>
        <dbReference type="SAM" id="MobiDB-lite"/>
    </source>
</evidence>
<accession>J7S400</accession>
<sequence>MTSTYFFKNLTKATNFVTATFETVFQQNKSAAAKFDIDQYVPPDNCTICNGEISWCSCDLLMKINNNEVEADDAVMGYLKEMEMVRYIRRRNGQKLKLYITKGTPFILASGGVMRKWDERRMRTNSTVTRPSEPSKPSQSFWSQFGPTRTNSGLTSETTVKDTSTAKEPPTVTAPGSVSDSTCTTYPVSSTVPTPVSDPVYTTRKPASVTVRSPVSDPVYTTHSSCIHAATAQPPIESVALRNRTATFPQMVGGTGVSVCSADTGGDGAETVAEERSRWKAAGARRWKKVKEAVQRENHKFKSLAKHIKIGSWEGKKQKANNFDSKVENKTKHVFSRMFKRKAKIGEASPA</sequence>
<dbReference type="Proteomes" id="UP000006310">
    <property type="component" value="Chromosome 2"/>
</dbReference>